<dbReference type="InterPro" id="IPR011008">
    <property type="entry name" value="Dimeric_a/b-barrel"/>
</dbReference>
<keyword evidence="2" id="KW-0560">Oxidoreductase</keyword>
<protein>
    <submittedName>
        <fullName evidence="2">Antibiotic biosynthesis monooxygenase</fullName>
    </submittedName>
</protein>
<accession>A0A0P6VNS7</accession>
<sequence>MYIAMNRFRVALGSEAAFEHHWLTRESRLAELPGFIAFHLLRGPEKPDHRLYSSHTVWESYDAFEAWTKSEAFRASHARAGSSPVAYLGHPEFEGFEVVQELTNDQHKEAAE</sequence>
<dbReference type="Proteomes" id="UP000048984">
    <property type="component" value="Unassembled WGS sequence"/>
</dbReference>
<dbReference type="PANTHER" id="PTHR34474">
    <property type="entry name" value="SIGNAL TRANSDUCTION PROTEIN TRAP"/>
    <property type="match status" value="1"/>
</dbReference>
<dbReference type="InterPro" id="IPR007138">
    <property type="entry name" value="ABM_dom"/>
</dbReference>
<dbReference type="EMBL" id="LJYW01000001">
    <property type="protein sequence ID" value="KPL53493.1"/>
    <property type="molecule type" value="Genomic_DNA"/>
</dbReference>
<dbReference type="AlphaFoldDB" id="A0A0P6VNS7"/>
<dbReference type="RefSeq" id="WP_054359658.1">
    <property type="nucleotide sequence ID" value="NZ_JAPCYQ010000001.1"/>
</dbReference>
<reference evidence="2 3" key="1">
    <citation type="submission" date="2015-09" db="EMBL/GenBank/DDBJ databases">
        <authorList>
            <person name="Jackson K.R."/>
            <person name="Lunt B.L."/>
            <person name="Fisher J.N.B."/>
            <person name="Gardner A.V."/>
            <person name="Bailey M.E."/>
            <person name="Deus L.M."/>
            <person name="Earl A.S."/>
            <person name="Gibby P.D."/>
            <person name="Hartmann K.A."/>
            <person name="Liu J.E."/>
            <person name="Manci A.M."/>
            <person name="Nielsen D.A."/>
            <person name="Solomon M.B."/>
            <person name="Breakwell D.P."/>
            <person name="Burnett S.H."/>
            <person name="Grose J.H."/>
        </authorList>
    </citation>
    <scope>NUCLEOTIDE SEQUENCE [LARGE SCALE GENOMIC DNA]</scope>
    <source>
        <strain evidence="2 3">16</strain>
    </source>
</reference>
<evidence type="ECO:0000313" key="2">
    <source>
        <dbReference type="EMBL" id="KPL53493.1"/>
    </source>
</evidence>
<proteinExistence type="predicted"/>
<dbReference type="STRING" id="665126.ABB55_15750"/>
<name>A0A0P6VNS7_9HYPH</name>
<dbReference type="InterPro" id="IPR050404">
    <property type="entry name" value="Heme-degrading_MO"/>
</dbReference>
<gene>
    <name evidence="2" type="ORF">ABB55_15750</name>
</gene>
<keyword evidence="3" id="KW-1185">Reference proteome</keyword>
<organism evidence="2 3">
    <name type="scientific">Prosthecodimorpha hirschii</name>
    <dbReference type="NCBI Taxonomy" id="665126"/>
    <lineage>
        <taxon>Bacteria</taxon>
        <taxon>Pseudomonadati</taxon>
        <taxon>Pseudomonadota</taxon>
        <taxon>Alphaproteobacteria</taxon>
        <taxon>Hyphomicrobiales</taxon>
        <taxon>Ancalomicrobiaceae</taxon>
        <taxon>Prosthecodimorpha</taxon>
    </lineage>
</organism>
<dbReference type="GO" id="GO:0004497">
    <property type="term" value="F:monooxygenase activity"/>
    <property type="evidence" value="ECO:0007669"/>
    <property type="project" value="UniProtKB-KW"/>
</dbReference>
<dbReference type="PANTHER" id="PTHR34474:SF2">
    <property type="entry name" value="SIGNAL TRANSDUCTION PROTEIN TRAP"/>
    <property type="match status" value="1"/>
</dbReference>
<dbReference type="Pfam" id="PF03992">
    <property type="entry name" value="ABM"/>
    <property type="match status" value="1"/>
</dbReference>
<evidence type="ECO:0000313" key="3">
    <source>
        <dbReference type="Proteomes" id="UP000048984"/>
    </source>
</evidence>
<comment type="caution">
    <text evidence="2">The sequence shown here is derived from an EMBL/GenBank/DDBJ whole genome shotgun (WGS) entry which is preliminary data.</text>
</comment>
<keyword evidence="2" id="KW-0503">Monooxygenase</keyword>
<feature type="domain" description="ABM" evidence="1">
    <location>
        <begin position="2"/>
        <end position="93"/>
    </location>
</feature>
<dbReference type="PROSITE" id="PS51725">
    <property type="entry name" value="ABM"/>
    <property type="match status" value="1"/>
</dbReference>
<reference evidence="2 3" key="2">
    <citation type="submission" date="2015-10" db="EMBL/GenBank/DDBJ databases">
        <title>Draft Genome Sequence of Prosthecomicrobium hirschii ATCC 27832.</title>
        <authorList>
            <person name="Daniel J."/>
            <person name="Givan S.A."/>
            <person name="Brun Y.V."/>
            <person name="Brown P.J."/>
        </authorList>
    </citation>
    <scope>NUCLEOTIDE SEQUENCE [LARGE SCALE GENOMIC DNA]</scope>
    <source>
        <strain evidence="2 3">16</strain>
    </source>
</reference>
<dbReference type="Gene3D" id="3.30.70.100">
    <property type="match status" value="1"/>
</dbReference>
<evidence type="ECO:0000259" key="1">
    <source>
        <dbReference type="PROSITE" id="PS51725"/>
    </source>
</evidence>
<dbReference type="OrthoDB" id="9798115at2"/>
<dbReference type="SUPFAM" id="SSF54909">
    <property type="entry name" value="Dimeric alpha+beta barrel"/>
    <property type="match status" value="1"/>
</dbReference>